<feature type="transmembrane region" description="Helical" evidence="8">
    <location>
        <begin position="45"/>
        <end position="63"/>
    </location>
</feature>
<dbReference type="Gene3D" id="1.20.120.1780">
    <property type="entry name" value="UbiA prenyltransferase"/>
    <property type="match status" value="1"/>
</dbReference>
<comment type="caution">
    <text evidence="10">The sequence shown here is derived from an EMBL/GenBank/DDBJ whole genome shotgun (WGS) entry which is preliminary data.</text>
</comment>
<feature type="transmembrane region" description="Helical" evidence="8">
    <location>
        <begin position="98"/>
        <end position="118"/>
    </location>
</feature>
<dbReference type="PIRSF" id="PIRSF005355">
    <property type="entry name" value="UBIAD1"/>
    <property type="match status" value="1"/>
</dbReference>
<feature type="transmembrane region" description="Helical" evidence="8">
    <location>
        <begin position="281"/>
        <end position="303"/>
    </location>
</feature>
<keyword evidence="6 8" id="KW-1133">Transmembrane helix</keyword>
<feature type="transmembrane region" description="Helical" evidence="8">
    <location>
        <begin position="156"/>
        <end position="174"/>
    </location>
</feature>
<keyword evidence="11" id="KW-1185">Reference proteome</keyword>
<dbReference type="PANTHER" id="PTHR13929">
    <property type="entry name" value="1,4-DIHYDROXY-2-NAPHTHOATE OCTAPRENYLTRANSFERASE"/>
    <property type="match status" value="1"/>
</dbReference>
<comment type="function">
    <text evidence="8">Conversion of 1,4-dihydroxy-2-naphthoate (DHNA) to demethylmenaquinone (DMK).</text>
</comment>
<comment type="subcellular location">
    <subcellularLocation>
        <location evidence="8">Cell membrane</location>
        <topology evidence="8">Multi-pass membrane protein</topology>
    </subcellularLocation>
    <subcellularLocation>
        <location evidence="1">Membrane</location>
        <topology evidence="1">Multi-pass membrane protein</topology>
    </subcellularLocation>
</comment>
<accession>A0ABS9UQD0</accession>
<dbReference type="HAMAP" id="MF_01937">
    <property type="entry name" value="MenA_1"/>
    <property type="match status" value="1"/>
</dbReference>
<sequence>MEITLASKKQAWLHAIRLRTLPLALSSILMGSILAASNNSFRLEIFILAAITTIFLQILSNLANDYGDSVHGADSIDRKGPIRAVQSGVISLSEMKKAMILFAVLSLVSGLILLYISLNDWRLFFLFLGLGILAIIAAVTYTSGKKPYGYAGLGDISVFLFFGLLGVSGTYFLHTLSFDWINLLPAVSLGLFSTAVLNINNIRDIESDTKAGKKSIPVRIGKKAAVKYNWSLILGGNITIIVFAIIQNSYWALFPILISPLMIRVAVGVSQGENSAMIDPYLKKMAISTLLWVIAFGLGWFILD</sequence>
<evidence type="ECO:0000256" key="9">
    <source>
        <dbReference type="NCBIfam" id="TIGR00751"/>
    </source>
</evidence>
<comment type="pathway">
    <text evidence="8">Quinol/quinone metabolism; menaquinone biosynthesis; menaquinol from 1,4-dihydroxy-2-naphthoate: step 1/2.</text>
</comment>
<dbReference type="NCBIfam" id="NF004750">
    <property type="entry name" value="PRK06080.1-2"/>
    <property type="match status" value="1"/>
</dbReference>
<evidence type="ECO:0000256" key="7">
    <source>
        <dbReference type="ARBA" id="ARBA00023136"/>
    </source>
</evidence>
<dbReference type="Proteomes" id="UP001165488">
    <property type="component" value="Unassembled WGS sequence"/>
</dbReference>
<feature type="transmembrane region" description="Helical" evidence="8">
    <location>
        <begin position="228"/>
        <end position="246"/>
    </location>
</feature>
<evidence type="ECO:0000313" key="11">
    <source>
        <dbReference type="Proteomes" id="UP001165488"/>
    </source>
</evidence>
<keyword evidence="5 8" id="KW-0812">Transmembrane</keyword>
<dbReference type="InterPro" id="IPR004657">
    <property type="entry name" value="MenA"/>
</dbReference>
<evidence type="ECO:0000313" key="10">
    <source>
        <dbReference type="EMBL" id="MCH7398468.1"/>
    </source>
</evidence>
<gene>
    <name evidence="8" type="primary">menA</name>
    <name evidence="10" type="ORF">MM236_10730</name>
</gene>
<evidence type="ECO:0000256" key="5">
    <source>
        <dbReference type="ARBA" id="ARBA00022692"/>
    </source>
</evidence>
<dbReference type="InterPro" id="IPR044878">
    <property type="entry name" value="UbiA_sf"/>
</dbReference>
<reference evidence="10" key="1">
    <citation type="submission" date="2022-03" db="EMBL/GenBank/DDBJ databases">
        <title>De novo assembled genomes of Belliella spp. (Cyclobacteriaceae) strains.</title>
        <authorList>
            <person name="Szabo A."/>
            <person name="Korponai K."/>
            <person name="Felfoldi T."/>
        </authorList>
    </citation>
    <scope>NUCLEOTIDE SEQUENCE</scope>
    <source>
        <strain evidence="10">DSM 107340</strain>
    </source>
</reference>
<dbReference type="Gene3D" id="1.10.357.140">
    <property type="entry name" value="UbiA prenyltransferase"/>
    <property type="match status" value="1"/>
</dbReference>
<dbReference type="InterPro" id="IPR026046">
    <property type="entry name" value="UBIAD1"/>
</dbReference>
<comment type="similarity">
    <text evidence="8">Belongs to the MenA family. Type 1 subfamily.</text>
</comment>
<evidence type="ECO:0000256" key="4">
    <source>
        <dbReference type="ARBA" id="ARBA00022679"/>
    </source>
</evidence>
<keyword evidence="3 8" id="KW-1003">Cell membrane</keyword>
<dbReference type="PANTHER" id="PTHR13929:SF0">
    <property type="entry name" value="UBIA PRENYLTRANSFERASE DOMAIN-CONTAINING PROTEIN 1"/>
    <property type="match status" value="1"/>
</dbReference>
<organism evidence="10 11">
    <name type="scientific">Belliella calami</name>
    <dbReference type="NCBI Taxonomy" id="2923436"/>
    <lineage>
        <taxon>Bacteria</taxon>
        <taxon>Pseudomonadati</taxon>
        <taxon>Bacteroidota</taxon>
        <taxon>Cytophagia</taxon>
        <taxon>Cytophagales</taxon>
        <taxon>Cyclobacteriaceae</taxon>
        <taxon>Belliella</taxon>
    </lineage>
</organism>
<feature type="transmembrane region" description="Helical" evidence="8">
    <location>
        <begin position="124"/>
        <end position="144"/>
    </location>
</feature>
<dbReference type="RefSeq" id="WP_241274981.1">
    <property type="nucleotide sequence ID" value="NZ_JAKZGS010000007.1"/>
</dbReference>
<name>A0ABS9UQD0_9BACT</name>
<keyword evidence="7 8" id="KW-0472">Membrane</keyword>
<dbReference type="GO" id="GO:0046428">
    <property type="term" value="F:1,4-dihydroxy-2-naphthoate polyprenyltransferase activity"/>
    <property type="evidence" value="ECO:0007669"/>
    <property type="project" value="UniProtKB-EC"/>
</dbReference>
<dbReference type="EMBL" id="JAKZGS010000007">
    <property type="protein sequence ID" value="MCH7398468.1"/>
    <property type="molecule type" value="Genomic_DNA"/>
</dbReference>
<evidence type="ECO:0000256" key="2">
    <source>
        <dbReference type="ARBA" id="ARBA00022428"/>
    </source>
</evidence>
<evidence type="ECO:0000256" key="1">
    <source>
        <dbReference type="ARBA" id="ARBA00004141"/>
    </source>
</evidence>
<protein>
    <recommendedName>
        <fullName evidence="8 9">1,4-dihydroxy-2-naphthoate octaprenyltransferase</fullName>
        <shortName evidence="8">DHNA-octaprenyltransferase</shortName>
        <ecNumber evidence="8 9">2.5.1.74</ecNumber>
    </recommendedName>
</protein>
<dbReference type="NCBIfam" id="TIGR00751">
    <property type="entry name" value="menA"/>
    <property type="match status" value="1"/>
</dbReference>
<dbReference type="EC" id="2.5.1.74" evidence="8 9"/>
<evidence type="ECO:0000256" key="3">
    <source>
        <dbReference type="ARBA" id="ARBA00022475"/>
    </source>
</evidence>
<dbReference type="InterPro" id="IPR000537">
    <property type="entry name" value="UbiA_prenyltransferase"/>
</dbReference>
<comment type="catalytic activity">
    <reaction evidence="8">
        <text>an all-trans-polyprenyl diphosphate + 1,4-dihydroxy-2-naphthoate + H(+) = a 2-demethylmenaquinol + CO2 + diphosphate</text>
        <dbReference type="Rhea" id="RHEA:26478"/>
        <dbReference type="Rhea" id="RHEA-COMP:9563"/>
        <dbReference type="Rhea" id="RHEA-COMP:9564"/>
        <dbReference type="ChEBI" id="CHEBI:11173"/>
        <dbReference type="ChEBI" id="CHEBI:15378"/>
        <dbReference type="ChEBI" id="CHEBI:16526"/>
        <dbReference type="ChEBI" id="CHEBI:33019"/>
        <dbReference type="ChEBI" id="CHEBI:55437"/>
        <dbReference type="ChEBI" id="CHEBI:58914"/>
        <dbReference type="EC" id="2.5.1.74"/>
    </reaction>
</comment>
<proteinExistence type="inferred from homology"/>
<dbReference type="Pfam" id="PF01040">
    <property type="entry name" value="UbiA"/>
    <property type="match status" value="1"/>
</dbReference>
<feature type="transmembrane region" description="Helical" evidence="8">
    <location>
        <begin position="252"/>
        <end position="269"/>
    </location>
</feature>
<dbReference type="CDD" id="cd13962">
    <property type="entry name" value="PT_UbiA_UBIAD1"/>
    <property type="match status" value="1"/>
</dbReference>
<evidence type="ECO:0000256" key="8">
    <source>
        <dbReference type="HAMAP-Rule" id="MF_01937"/>
    </source>
</evidence>
<feature type="transmembrane region" description="Helical" evidence="8">
    <location>
        <begin position="180"/>
        <end position="200"/>
    </location>
</feature>
<evidence type="ECO:0000256" key="6">
    <source>
        <dbReference type="ARBA" id="ARBA00022989"/>
    </source>
</evidence>
<keyword evidence="2 8" id="KW-0474">Menaquinone biosynthesis</keyword>
<keyword evidence="4 8" id="KW-0808">Transferase</keyword>